<keyword evidence="5 6" id="KW-0472">Membrane</keyword>
<evidence type="ECO:0000313" key="9">
    <source>
        <dbReference type="Proteomes" id="UP000027442"/>
    </source>
</evidence>
<dbReference type="Pfam" id="PF04138">
    <property type="entry name" value="GtrA_DPMS_TM"/>
    <property type="match status" value="1"/>
</dbReference>
<evidence type="ECO:0000256" key="3">
    <source>
        <dbReference type="ARBA" id="ARBA00022692"/>
    </source>
</evidence>
<sequence>MTTTQRFKGWWKGNPAFRAHFWRVFRFGIVGAICTALHYGVYCLCLLFANANVSYTVGYVVGLLCNYVLTTYFTFQSKATRGNVAGFVASHAVNYLMEIGLLNLFLWLDVSKWLAPILVMAIAVPINFLLLNVVYGGRSKEVRK</sequence>
<organism evidence="8 9">
    <name type="scientific">Hoylesella loescheii DSM 19665 = JCM 12249 = ATCC 15930</name>
    <dbReference type="NCBI Taxonomy" id="1122985"/>
    <lineage>
        <taxon>Bacteria</taxon>
        <taxon>Pseudomonadati</taxon>
        <taxon>Bacteroidota</taxon>
        <taxon>Bacteroidia</taxon>
        <taxon>Bacteroidales</taxon>
        <taxon>Prevotellaceae</taxon>
        <taxon>Hoylesella</taxon>
    </lineage>
</organism>
<dbReference type="AlphaFoldDB" id="A0A069QRI2"/>
<dbReference type="GO" id="GO:0000271">
    <property type="term" value="P:polysaccharide biosynthetic process"/>
    <property type="evidence" value="ECO:0007669"/>
    <property type="project" value="InterPro"/>
</dbReference>
<keyword evidence="4 6" id="KW-1133">Transmembrane helix</keyword>
<evidence type="ECO:0000256" key="4">
    <source>
        <dbReference type="ARBA" id="ARBA00022989"/>
    </source>
</evidence>
<evidence type="ECO:0000256" key="2">
    <source>
        <dbReference type="ARBA" id="ARBA00009399"/>
    </source>
</evidence>
<dbReference type="RefSeq" id="WP_018968204.1">
    <property type="nucleotide sequence ID" value="NZ_KB899222.1"/>
</dbReference>
<feature type="transmembrane region" description="Helical" evidence="6">
    <location>
        <begin position="87"/>
        <end position="107"/>
    </location>
</feature>
<comment type="caution">
    <text evidence="8">The sequence shown here is derived from an EMBL/GenBank/DDBJ whole genome shotgun (WGS) entry which is preliminary data.</text>
</comment>
<feature type="transmembrane region" description="Helical" evidence="6">
    <location>
        <begin position="21"/>
        <end position="49"/>
    </location>
</feature>
<dbReference type="PATRIC" id="fig|1122985.7.peg.1534"/>
<evidence type="ECO:0000259" key="7">
    <source>
        <dbReference type="Pfam" id="PF04138"/>
    </source>
</evidence>
<feature type="transmembrane region" description="Helical" evidence="6">
    <location>
        <begin position="113"/>
        <end position="135"/>
    </location>
</feature>
<accession>A0A069QRI2</accession>
<evidence type="ECO:0000256" key="1">
    <source>
        <dbReference type="ARBA" id="ARBA00004141"/>
    </source>
</evidence>
<feature type="domain" description="GtrA/DPMS transmembrane" evidence="7">
    <location>
        <begin position="26"/>
        <end position="131"/>
    </location>
</feature>
<dbReference type="HOGENOM" id="CLU_083873_5_1_10"/>
<evidence type="ECO:0000256" key="5">
    <source>
        <dbReference type="ARBA" id="ARBA00023136"/>
    </source>
</evidence>
<evidence type="ECO:0000256" key="6">
    <source>
        <dbReference type="SAM" id="Phobius"/>
    </source>
</evidence>
<comment type="similarity">
    <text evidence="2">Belongs to the GtrA family.</text>
</comment>
<feature type="transmembrane region" description="Helical" evidence="6">
    <location>
        <begin position="55"/>
        <end position="75"/>
    </location>
</feature>
<evidence type="ECO:0000313" key="8">
    <source>
        <dbReference type="EMBL" id="KDR52456.1"/>
    </source>
</evidence>
<comment type="subcellular location">
    <subcellularLocation>
        <location evidence="1">Membrane</location>
        <topology evidence="1">Multi-pass membrane protein</topology>
    </subcellularLocation>
</comment>
<protein>
    <submittedName>
        <fullName evidence="8">GtrA-like protein</fullName>
    </submittedName>
</protein>
<dbReference type="PANTHER" id="PTHR38459">
    <property type="entry name" value="PROPHAGE BACTOPRENOL-LINKED GLUCOSE TRANSLOCASE HOMOLOG"/>
    <property type="match status" value="1"/>
</dbReference>
<keyword evidence="9" id="KW-1185">Reference proteome</keyword>
<dbReference type="eggNOG" id="COG2246">
    <property type="taxonomic scope" value="Bacteria"/>
</dbReference>
<dbReference type="EMBL" id="JNGW01000063">
    <property type="protein sequence ID" value="KDR52456.1"/>
    <property type="molecule type" value="Genomic_DNA"/>
</dbReference>
<name>A0A069QRI2_HOYLO</name>
<dbReference type="InterPro" id="IPR007267">
    <property type="entry name" value="GtrA_DPMS_TM"/>
</dbReference>
<dbReference type="InterPro" id="IPR051401">
    <property type="entry name" value="GtrA_CellWall_Glycosyl"/>
</dbReference>
<dbReference type="GO" id="GO:0005886">
    <property type="term" value="C:plasma membrane"/>
    <property type="evidence" value="ECO:0007669"/>
    <property type="project" value="TreeGrafter"/>
</dbReference>
<dbReference type="PANTHER" id="PTHR38459:SF1">
    <property type="entry name" value="PROPHAGE BACTOPRENOL-LINKED GLUCOSE TRANSLOCASE HOMOLOG"/>
    <property type="match status" value="1"/>
</dbReference>
<reference evidence="8 9" key="1">
    <citation type="submission" date="2013-08" db="EMBL/GenBank/DDBJ databases">
        <authorList>
            <person name="Weinstock G."/>
            <person name="Sodergren E."/>
            <person name="Wylie T."/>
            <person name="Fulton L."/>
            <person name="Fulton R."/>
            <person name="Fronick C."/>
            <person name="O'Laughlin M."/>
            <person name="Godfrey J."/>
            <person name="Miner T."/>
            <person name="Herter B."/>
            <person name="Appelbaum E."/>
            <person name="Cordes M."/>
            <person name="Lek S."/>
            <person name="Wollam A."/>
            <person name="Pepin K.H."/>
            <person name="Palsikar V.B."/>
            <person name="Mitreva M."/>
            <person name="Wilson R.K."/>
        </authorList>
    </citation>
    <scope>NUCLEOTIDE SEQUENCE [LARGE SCALE GENOMIC DNA]</scope>
    <source>
        <strain evidence="8 9">ATCC 15930</strain>
    </source>
</reference>
<gene>
    <name evidence="8" type="ORF">HMPREF1991_01476</name>
</gene>
<proteinExistence type="inferred from homology"/>
<dbReference type="Proteomes" id="UP000027442">
    <property type="component" value="Unassembled WGS sequence"/>
</dbReference>
<keyword evidence="3 6" id="KW-0812">Transmembrane</keyword>